<name>A0A557SX07_9ARCH</name>
<evidence type="ECO:0000313" key="1">
    <source>
        <dbReference type="EMBL" id="TVP41138.1"/>
    </source>
</evidence>
<sequence length="60" mass="6947">MTIISNILSLLYINSNNKIEFYSLLGKIILLSMGQYLHHQKQTNLIKYIQDFLLASLVYG</sequence>
<keyword evidence="2" id="KW-1185">Reference proteome</keyword>
<dbReference type="Proteomes" id="UP000315289">
    <property type="component" value="Unassembled WGS sequence"/>
</dbReference>
<proteinExistence type="predicted"/>
<protein>
    <submittedName>
        <fullName evidence="1">Uncharacterized protein</fullName>
    </submittedName>
</protein>
<comment type="caution">
    <text evidence="1">The sequence shown here is derived from an EMBL/GenBank/DDBJ whole genome shotgun (WGS) entry which is preliminary data.</text>
</comment>
<reference evidence="1 2" key="1">
    <citation type="journal article" date="2019" name="Front. Microbiol.">
        <title>Ammonia Oxidation by the Arctic Terrestrial Thaumarchaeote Candidatus Nitrosocosmicus arcticus Is Stimulated by Increasing Temperatures.</title>
        <authorList>
            <person name="Alves R.J.E."/>
            <person name="Kerou M."/>
            <person name="Zappe A."/>
            <person name="Bittner R."/>
            <person name="Abby S.S."/>
            <person name="Schmidt H.A."/>
            <person name="Pfeifer K."/>
            <person name="Schleper C."/>
        </authorList>
    </citation>
    <scope>NUCLEOTIDE SEQUENCE [LARGE SCALE GENOMIC DNA]</scope>
    <source>
        <strain evidence="1 2">Kfb</strain>
    </source>
</reference>
<gene>
    <name evidence="1" type="ORF">NARC_40101</name>
</gene>
<dbReference type="AlphaFoldDB" id="A0A557SX07"/>
<organism evidence="1 2">
    <name type="scientific">Candidatus Nitrosocosmicus arcticus</name>
    <dbReference type="NCBI Taxonomy" id="2035267"/>
    <lineage>
        <taxon>Archaea</taxon>
        <taxon>Nitrososphaerota</taxon>
        <taxon>Nitrososphaeria</taxon>
        <taxon>Nitrososphaerales</taxon>
        <taxon>Nitrososphaeraceae</taxon>
        <taxon>Candidatus Nitrosocosmicus</taxon>
    </lineage>
</organism>
<dbReference type="EMBL" id="VOAH01000004">
    <property type="protein sequence ID" value="TVP41138.1"/>
    <property type="molecule type" value="Genomic_DNA"/>
</dbReference>
<accession>A0A557SX07</accession>
<evidence type="ECO:0000313" key="2">
    <source>
        <dbReference type="Proteomes" id="UP000315289"/>
    </source>
</evidence>